<keyword evidence="3" id="KW-0809">Transit peptide</keyword>
<comment type="subcellular location">
    <subcellularLocation>
        <location evidence="1">Mitochondrion</location>
    </subcellularLocation>
</comment>
<accession>A0A438NBV8</accession>
<sequence>MISRIRVARLCSACRYDLQNVFETAFSNSAAALTTLSRPRQRLKSPRPSIRPYTRAASRLAQQSTFKPNDSAEAPPTNDHISSGLYARLERLIELERRVDEAERRFYDQHVDAGEDETDANEAETDDQGYPHSLTTHRARDLLVQRAQGLVATLRTSGASPEAIAREARQIFGETLPSDVLDEQETKIYTRLYGEPVLEPFGDEEEDAGYADSVLEPGTMRLFDENGQPVELDDMEEAELTLDEEMSEVADAEEVSVATGPKLNFATDQLPPTLMVSHLQRLEEIARNLDGEVVEEDSAAQEEELQKAHAKLHPFTRLGKFASSPGNVLLPRERFVSLVEDIMTRYSNKHLKEICEKTFGGPGLPDSPLTPRSGRSREQVPIPLAAADHNMGEMEANAFITTVMPPTYASIMSVLVETRKRLGPTWLNNLLAKKGGPRVLDAGSGGAGILAWRELIQAHWSTLHSSDQEPPAPPATKSVVLTGSHTLRHRAAELLDNTTFIPRLPDYAHLREGTTLEDDRPDVQRKQFDVIIAPHMLFGLKEEFMRREMVQNLWSMLSSDGGILIIVEKGIPRGFEAVAAARDLILQKYIAIPEGHTTHYSNAQDDSSTSGRKPGMIVAPCTNHEQCPMYLVPGKSHGRKDWCAFQQRYTRPSYLQRVLGARDRNHDDVDFSYVSVMKGDDLRNRKVQAWEGLEDALATPSIPGAQGEGVQGQAWMRQAQIGFEEVEPNTTLEDFNSMDANRGALDSMPAPWNLPRLIMPALKRKQHVIMDVCTPHGRIERWTVPKSFGKQAYHDARKIQWGDLWALGAKTRIDRGVKVGRPDSKEGNKARRQESSRENSASLQEELDKDEIVEMLEASGEESDLEDLVDGGETRKRQDPTEARSRKREALRLKKEHRSGGKGAKAELKSSKGAGGIFETFSFGMDESQAREIDPTIGRRVVEAKANGPPRGGRSRQEVVKPGGRRPGLLDEIDALSREQLDLLHDWGADLVAEDPTKIRGGRPPGRLVNKFGGGSKLRRRRGDSGDSRK</sequence>
<evidence type="ECO:0000256" key="3">
    <source>
        <dbReference type="ARBA" id="ARBA00022946"/>
    </source>
</evidence>
<dbReference type="Proteomes" id="UP000288859">
    <property type="component" value="Unassembled WGS sequence"/>
</dbReference>
<evidence type="ECO:0000313" key="10">
    <source>
        <dbReference type="Proteomes" id="UP000288859"/>
    </source>
</evidence>
<dbReference type="PANTHER" id="PTHR13184">
    <property type="entry name" value="37S RIBOSOMAL PROTEIN S22"/>
    <property type="match status" value="1"/>
</dbReference>
<dbReference type="VEuPathDB" id="FungiDB:PV10_08018"/>
<dbReference type="GO" id="GO:0051536">
    <property type="term" value="F:iron-sulfur cluster binding"/>
    <property type="evidence" value="ECO:0007669"/>
    <property type="project" value="UniProtKB-KW"/>
</dbReference>
<dbReference type="GO" id="GO:0006412">
    <property type="term" value="P:translation"/>
    <property type="evidence" value="ECO:0007669"/>
    <property type="project" value="InterPro"/>
</dbReference>
<name>A0A438NBV8_EXOME</name>
<dbReference type="GO" id="GO:0005763">
    <property type="term" value="C:mitochondrial small ribosomal subunit"/>
    <property type="evidence" value="ECO:0007669"/>
    <property type="project" value="TreeGrafter"/>
</dbReference>
<evidence type="ECO:0000256" key="2">
    <source>
        <dbReference type="ARBA" id="ARBA00022723"/>
    </source>
</evidence>
<comment type="caution">
    <text evidence="9">The sequence shown here is derived from an EMBL/GenBank/DDBJ whole genome shotgun (WGS) entry which is preliminary data.</text>
</comment>
<dbReference type="PANTHER" id="PTHR13184:SF5">
    <property type="entry name" value="METHYLTRANSFERASE-LIKE PROTEIN 17, MITOCHONDRIAL"/>
    <property type="match status" value="1"/>
</dbReference>
<gene>
    <name evidence="9" type="ORF">B0A52_02245</name>
</gene>
<dbReference type="Pfam" id="PF09243">
    <property type="entry name" value="Rsm22"/>
    <property type="match status" value="2"/>
</dbReference>
<comment type="function">
    <text evidence="7">Mitochondrial ribosome (mitoribosome) assembly factor. Binds at the interface of the head and body domains of the mitochondrial small ribosomal subunit (mt-SSU), occluding the mRNA channel and preventing compaction of the head domain towards the body. Probable inactive methyltransferase: retains the characteristic folding and ability to bind S-adenosyl-L-methionine, but it probably lost its methyltransferase activity.</text>
</comment>
<dbReference type="OrthoDB" id="421327at2759"/>
<dbReference type="InterPro" id="IPR029063">
    <property type="entry name" value="SAM-dependent_MTases_sf"/>
</dbReference>
<evidence type="ECO:0000313" key="9">
    <source>
        <dbReference type="EMBL" id="RVX73118.1"/>
    </source>
</evidence>
<proteinExistence type="predicted"/>
<evidence type="ECO:0008006" key="11">
    <source>
        <dbReference type="Google" id="ProtNLM"/>
    </source>
</evidence>
<dbReference type="EMBL" id="NAJM01000009">
    <property type="protein sequence ID" value="RVX73118.1"/>
    <property type="molecule type" value="Genomic_DNA"/>
</dbReference>
<reference evidence="9 10" key="1">
    <citation type="submission" date="2017-03" db="EMBL/GenBank/DDBJ databases">
        <title>Genomes of endolithic fungi from Antarctica.</title>
        <authorList>
            <person name="Coleine C."/>
            <person name="Masonjones S."/>
            <person name="Stajich J.E."/>
        </authorList>
    </citation>
    <scope>NUCLEOTIDE SEQUENCE [LARGE SCALE GENOMIC DNA]</scope>
    <source>
        <strain evidence="9 10">CCFEE 6314</strain>
    </source>
</reference>
<feature type="region of interest" description="Disordered" evidence="8">
    <location>
        <begin position="109"/>
        <end position="130"/>
    </location>
</feature>
<feature type="region of interest" description="Disordered" evidence="8">
    <location>
        <begin position="994"/>
        <end position="1030"/>
    </location>
</feature>
<keyword evidence="4" id="KW-0408">Iron</keyword>
<dbReference type="InterPro" id="IPR052571">
    <property type="entry name" value="Mt_RNA_Methyltransferase"/>
</dbReference>
<evidence type="ECO:0000256" key="7">
    <source>
        <dbReference type="ARBA" id="ARBA00045681"/>
    </source>
</evidence>
<evidence type="ECO:0000256" key="6">
    <source>
        <dbReference type="ARBA" id="ARBA00023128"/>
    </source>
</evidence>
<dbReference type="GO" id="GO:0046872">
    <property type="term" value="F:metal ion binding"/>
    <property type="evidence" value="ECO:0007669"/>
    <property type="project" value="UniProtKB-KW"/>
</dbReference>
<keyword evidence="2" id="KW-0479">Metal-binding</keyword>
<evidence type="ECO:0000256" key="5">
    <source>
        <dbReference type="ARBA" id="ARBA00023014"/>
    </source>
</evidence>
<feature type="region of interest" description="Disordered" evidence="8">
    <location>
        <begin position="929"/>
        <end position="968"/>
    </location>
</feature>
<evidence type="ECO:0000256" key="1">
    <source>
        <dbReference type="ARBA" id="ARBA00004173"/>
    </source>
</evidence>
<dbReference type="AlphaFoldDB" id="A0A438NBV8"/>
<dbReference type="GO" id="GO:0008168">
    <property type="term" value="F:methyltransferase activity"/>
    <property type="evidence" value="ECO:0007669"/>
    <property type="project" value="InterPro"/>
</dbReference>
<dbReference type="GO" id="GO:0003735">
    <property type="term" value="F:structural constituent of ribosome"/>
    <property type="evidence" value="ECO:0007669"/>
    <property type="project" value="TreeGrafter"/>
</dbReference>
<organism evidence="9 10">
    <name type="scientific">Exophiala mesophila</name>
    <name type="common">Black yeast-like fungus</name>
    <dbReference type="NCBI Taxonomy" id="212818"/>
    <lineage>
        <taxon>Eukaryota</taxon>
        <taxon>Fungi</taxon>
        <taxon>Dikarya</taxon>
        <taxon>Ascomycota</taxon>
        <taxon>Pezizomycotina</taxon>
        <taxon>Eurotiomycetes</taxon>
        <taxon>Chaetothyriomycetidae</taxon>
        <taxon>Chaetothyriales</taxon>
        <taxon>Herpotrichiellaceae</taxon>
        <taxon>Exophiala</taxon>
    </lineage>
</organism>
<keyword evidence="5" id="KW-0411">Iron-sulfur</keyword>
<evidence type="ECO:0000256" key="4">
    <source>
        <dbReference type="ARBA" id="ARBA00023004"/>
    </source>
</evidence>
<keyword evidence="6" id="KW-0496">Mitochondrion</keyword>
<feature type="region of interest" description="Disordered" evidence="8">
    <location>
        <begin position="60"/>
        <end position="81"/>
    </location>
</feature>
<dbReference type="Gene3D" id="3.40.50.150">
    <property type="entry name" value="Vaccinia Virus protein VP39"/>
    <property type="match status" value="1"/>
</dbReference>
<feature type="compositionally biased region" description="Acidic residues" evidence="8">
    <location>
        <begin position="114"/>
        <end position="127"/>
    </location>
</feature>
<dbReference type="SUPFAM" id="SSF53335">
    <property type="entry name" value="S-adenosyl-L-methionine-dependent methyltransferases"/>
    <property type="match status" value="1"/>
</dbReference>
<protein>
    <recommendedName>
        <fullName evidence="11">37S ribosomal protein Rsm22</fullName>
    </recommendedName>
</protein>
<evidence type="ECO:0000256" key="8">
    <source>
        <dbReference type="SAM" id="MobiDB-lite"/>
    </source>
</evidence>
<feature type="compositionally biased region" description="Basic and acidic residues" evidence="8">
    <location>
        <begin position="816"/>
        <end position="837"/>
    </location>
</feature>
<feature type="region of interest" description="Disordered" evidence="8">
    <location>
        <begin position="816"/>
        <end position="909"/>
    </location>
</feature>
<dbReference type="InterPro" id="IPR015324">
    <property type="entry name" value="Ribosomal_Rsm22-like"/>
</dbReference>
<feature type="compositionally biased region" description="Basic and acidic residues" evidence="8">
    <location>
        <begin position="872"/>
        <end position="893"/>
    </location>
</feature>
<feature type="compositionally biased region" description="Acidic residues" evidence="8">
    <location>
        <begin position="845"/>
        <end position="870"/>
    </location>
</feature>
<feature type="region of interest" description="Disordered" evidence="8">
    <location>
        <begin position="358"/>
        <end position="377"/>
    </location>
</feature>